<proteinExistence type="inferred from homology"/>
<dbReference type="Gene3D" id="3.30.420.10">
    <property type="entry name" value="Ribonuclease H-like superfamily/Ribonuclease H"/>
    <property type="match status" value="1"/>
</dbReference>
<feature type="region of interest" description="Disordered" evidence="2">
    <location>
        <begin position="409"/>
        <end position="435"/>
    </location>
</feature>
<name>A0A397BU28_APHAT</name>
<comment type="cofactor">
    <cofactor evidence="1">
        <name>[4Fe-4S] cluster</name>
        <dbReference type="ChEBI" id="CHEBI:49883"/>
    </cofactor>
</comment>
<dbReference type="GO" id="GO:0008622">
    <property type="term" value="C:epsilon DNA polymerase complex"/>
    <property type="evidence" value="ECO:0007669"/>
    <property type="project" value="InterPro"/>
</dbReference>
<protein>
    <recommendedName>
        <fullName evidence="1">DNA polymerase epsilon catalytic subunit</fullName>
        <ecNumber evidence="1">2.7.7.7</ecNumber>
    </recommendedName>
</protein>
<dbReference type="PANTHER" id="PTHR10670:SF0">
    <property type="entry name" value="DNA POLYMERASE EPSILON CATALYTIC SUBUNIT A"/>
    <property type="match status" value="1"/>
</dbReference>
<dbReference type="EC" id="2.7.7.7" evidence="1"/>
<comment type="similarity">
    <text evidence="1">Belongs to the DNA polymerase type-B family.</text>
</comment>
<feature type="domain" description="DNA-directed DNA polymerase family B exonuclease" evidence="3">
    <location>
        <begin position="599"/>
        <end position="693"/>
    </location>
</feature>
<keyword evidence="1" id="KW-0411">Iron-sulfur</keyword>
<keyword evidence="1" id="KW-0235">DNA replication</keyword>
<keyword evidence="1" id="KW-0408">Iron</keyword>
<feature type="non-terminal residue" evidence="4">
    <location>
        <position position="792"/>
    </location>
</feature>
<evidence type="ECO:0000256" key="1">
    <source>
        <dbReference type="RuleBase" id="RU365029"/>
    </source>
</evidence>
<dbReference type="GO" id="GO:0008310">
    <property type="term" value="F:single-stranded DNA 3'-5' DNA exonuclease activity"/>
    <property type="evidence" value="ECO:0007669"/>
    <property type="project" value="TreeGrafter"/>
</dbReference>
<dbReference type="EMBL" id="QUTA01002383">
    <property type="protein sequence ID" value="RHY27364.1"/>
    <property type="molecule type" value="Genomic_DNA"/>
</dbReference>
<organism evidence="4 5">
    <name type="scientific">Aphanomyces astaci</name>
    <name type="common">Crayfish plague agent</name>
    <dbReference type="NCBI Taxonomy" id="112090"/>
    <lineage>
        <taxon>Eukaryota</taxon>
        <taxon>Sar</taxon>
        <taxon>Stramenopiles</taxon>
        <taxon>Oomycota</taxon>
        <taxon>Saprolegniomycetes</taxon>
        <taxon>Saprolegniales</taxon>
        <taxon>Verrucalvaceae</taxon>
        <taxon>Aphanomyces</taxon>
    </lineage>
</organism>
<dbReference type="SUPFAM" id="SSF53098">
    <property type="entry name" value="Ribonuclease H-like"/>
    <property type="match status" value="1"/>
</dbReference>
<dbReference type="VEuPathDB" id="FungiDB:H257_17681"/>
<dbReference type="InterPro" id="IPR006133">
    <property type="entry name" value="DNA-dir_DNA_pol_B_exonuc"/>
</dbReference>
<keyword evidence="1" id="KW-0479">Metal-binding</keyword>
<comment type="catalytic activity">
    <reaction evidence="1">
        <text>DNA(n) + a 2'-deoxyribonucleoside 5'-triphosphate = DNA(n+1) + diphosphate</text>
        <dbReference type="Rhea" id="RHEA:22508"/>
        <dbReference type="Rhea" id="RHEA-COMP:17339"/>
        <dbReference type="Rhea" id="RHEA-COMP:17340"/>
        <dbReference type="ChEBI" id="CHEBI:33019"/>
        <dbReference type="ChEBI" id="CHEBI:61560"/>
        <dbReference type="ChEBI" id="CHEBI:173112"/>
        <dbReference type="EC" id="2.7.7.7"/>
    </reaction>
</comment>
<comment type="subcellular location">
    <subcellularLocation>
        <location evidence="1">Nucleus</location>
    </subcellularLocation>
</comment>
<dbReference type="AlphaFoldDB" id="A0A397BU28"/>
<comment type="caution">
    <text evidence="4">The sequence shown here is derived from an EMBL/GenBank/DDBJ whole genome shotgun (WGS) entry which is preliminary data.</text>
</comment>
<evidence type="ECO:0000313" key="4">
    <source>
        <dbReference type="EMBL" id="RHY27364.1"/>
    </source>
</evidence>
<dbReference type="GO" id="GO:0003887">
    <property type="term" value="F:DNA-directed DNA polymerase activity"/>
    <property type="evidence" value="ECO:0007669"/>
    <property type="project" value="UniProtKB-KW"/>
</dbReference>
<dbReference type="GO" id="GO:0008270">
    <property type="term" value="F:zinc ion binding"/>
    <property type="evidence" value="ECO:0007669"/>
    <property type="project" value="UniProtKB-KW"/>
</dbReference>
<keyword evidence="1" id="KW-0004">4Fe-4S</keyword>
<keyword evidence="1" id="KW-0808">Transferase</keyword>
<feature type="compositionally biased region" description="Polar residues" evidence="2">
    <location>
        <begin position="419"/>
        <end position="431"/>
    </location>
</feature>
<dbReference type="FunFam" id="3.30.420.10:FF:000217">
    <property type="entry name" value="DNA polymerase epsilon catalytic subunit"/>
    <property type="match status" value="1"/>
</dbReference>
<keyword evidence="1" id="KW-0238">DNA-binding</keyword>
<evidence type="ECO:0000259" key="3">
    <source>
        <dbReference type="Pfam" id="PF03104"/>
    </source>
</evidence>
<dbReference type="InterPro" id="IPR036397">
    <property type="entry name" value="RNaseH_sf"/>
</dbReference>
<dbReference type="GO" id="GO:0003677">
    <property type="term" value="F:DNA binding"/>
    <property type="evidence" value="ECO:0007669"/>
    <property type="project" value="UniProtKB-KW"/>
</dbReference>
<dbReference type="Pfam" id="PF03104">
    <property type="entry name" value="DNA_pol_B_exo1"/>
    <property type="match status" value="1"/>
</dbReference>
<dbReference type="InterPro" id="IPR029703">
    <property type="entry name" value="POL2"/>
</dbReference>
<keyword evidence="1" id="KW-0548">Nucleotidyltransferase</keyword>
<dbReference type="GO" id="GO:0000278">
    <property type="term" value="P:mitotic cell cycle"/>
    <property type="evidence" value="ECO:0007669"/>
    <property type="project" value="TreeGrafter"/>
</dbReference>
<dbReference type="GO" id="GO:0051539">
    <property type="term" value="F:4 iron, 4 sulfur cluster binding"/>
    <property type="evidence" value="ECO:0007669"/>
    <property type="project" value="UniProtKB-KW"/>
</dbReference>
<dbReference type="GO" id="GO:0006287">
    <property type="term" value="P:base-excision repair, gap-filling"/>
    <property type="evidence" value="ECO:0007669"/>
    <property type="project" value="TreeGrafter"/>
</dbReference>
<dbReference type="GO" id="GO:0045004">
    <property type="term" value="P:DNA replication proofreading"/>
    <property type="evidence" value="ECO:0007669"/>
    <property type="project" value="TreeGrafter"/>
</dbReference>
<dbReference type="GO" id="GO:0006272">
    <property type="term" value="P:leading strand elongation"/>
    <property type="evidence" value="ECO:0007669"/>
    <property type="project" value="TreeGrafter"/>
</dbReference>
<keyword evidence="1" id="KW-0539">Nucleus</keyword>
<evidence type="ECO:0000313" key="5">
    <source>
        <dbReference type="Proteomes" id="UP000266239"/>
    </source>
</evidence>
<feature type="compositionally biased region" description="Low complexity" evidence="2">
    <location>
        <begin position="338"/>
        <end position="382"/>
    </location>
</feature>
<accession>A0A397BU28</accession>
<dbReference type="InterPro" id="IPR012337">
    <property type="entry name" value="RNaseH-like_sf"/>
</dbReference>
<keyword evidence="1" id="KW-0862">Zinc</keyword>
<keyword evidence="1" id="KW-0239">DNA-directed DNA polymerase</keyword>
<gene>
    <name evidence="4" type="ORF">DYB25_004515</name>
</gene>
<reference evidence="4 5" key="1">
    <citation type="submission" date="2018-08" db="EMBL/GenBank/DDBJ databases">
        <title>Aphanomyces genome sequencing and annotation.</title>
        <authorList>
            <person name="Minardi D."/>
            <person name="Oidtmann B."/>
            <person name="Van Der Giezen M."/>
            <person name="Studholme D.J."/>
        </authorList>
    </citation>
    <scope>NUCLEOTIDE SEQUENCE [LARGE SCALE GENOMIC DNA]</scope>
    <source>
        <strain evidence="4 5">Yx</strain>
    </source>
</reference>
<evidence type="ECO:0000256" key="2">
    <source>
        <dbReference type="SAM" id="MobiDB-lite"/>
    </source>
</evidence>
<dbReference type="Proteomes" id="UP000266239">
    <property type="component" value="Unassembled WGS sequence"/>
</dbReference>
<feature type="region of interest" description="Disordered" evidence="2">
    <location>
        <begin position="329"/>
        <end position="382"/>
    </location>
</feature>
<dbReference type="PANTHER" id="PTHR10670">
    <property type="entry name" value="DNA POLYMERASE EPSILON CATALYTIC SUBUNIT A"/>
    <property type="match status" value="1"/>
</dbReference>
<keyword evidence="1" id="KW-0863">Zinc-finger</keyword>
<comment type="function">
    <text evidence="1">DNA polymerase II participates in chromosomal DNA replication.</text>
</comment>
<dbReference type="GO" id="GO:0006297">
    <property type="term" value="P:nucleotide-excision repair, DNA gap filling"/>
    <property type="evidence" value="ECO:0007669"/>
    <property type="project" value="TreeGrafter"/>
</dbReference>
<sequence>MLLATCSGSAPKNVCPLGALQTALGSVALTADAISCADAIGMSPTDAVLTNRQVSMVASCARMLDRKRQVLTQMTCTHDAATDTAAAIAAAAVVPNLVIHQATDVPRWLPVRFGLSLAKLKLLLSPVSLKLQWLLVRLIPPNQPNRLLFKLTLQWLLAKPRPRLSLVKLNQPNRSLIKLKFPWLPDRFQSSLVKLKLRNKPTEVPQPAQLISRQAEVPVAPRQAEVPQPAQPIAQQAEVPRQVEAPIATRQAEVPVALTRQPEAPIVTRQAEAPQPAQPISRQAEVPVTRQAEAPVVTRQAEAPQQVVHQAAAPVVPPMEPVFALDNRTSAPNATRSPNMTATTRAPNATTTMPVTTTTSAPTTTPAPTTTQRTPAPSTTPKEVTSAAIAAAAMELDLVDSIENIMKRLNRKPGGGSSWAKNSQGARSNASGRGMPQEKLAQLAQQDAFDLTHGFAPLTEEDGPQIGWLLNACNTSRNVDNVERSGVELYFLAQDGSAFKTTLLRPPYFYVAAPPKRLQEALAYVVLLSSFLPSDMTITITTMVADLVDAKQIVYPMIIKNKQDPYHSTDIPLVDIREYDVTYLMRVAIDDEIRVGPFECINVANELELIRYFFNHVKELNPHIFVTYNGDFFDWPFLETRAQHHGMDLKSEVGISKDRNGEYRGQCAVHLDAYCWVKRDSYLPQGSQGLKAVTKYKLGYDPVEVDPEEMLPLAQNEPLKMASYSVSDAVATFYLYVRLYDKYVHLFVFSLCTIIPLGSEDVLRKGSGTLCEALLMVEAFRGNIICPNKQVS</sequence>